<keyword evidence="2" id="KW-1185">Reference proteome</keyword>
<organism evidence="1 2">
    <name type="scientific">Pistacia integerrima</name>
    <dbReference type="NCBI Taxonomy" id="434235"/>
    <lineage>
        <taxon>Eukaryota</taxon>
        <taxon>Viridiplantae</taxon>
        <taxon>Streptophyta</taxon>
        <taxon>Embryophyta</taxon>
        <taxon>Tracheophyta</taxon>
        <taxon>Spermatophyta</taxon>
        <taxon>Magnoliopsida</taxon>
        <taxon>eudicotyledons</taxon>
        <taxon>Gunneridae</taxon>
        <taxon>Pentapetalae</taxon>
        <taxon>rosids</taxon>
        <taxon>malvids</taxon>
        <taxon>Sapindales</taxon>
        <taxon>Anacardiaceae</taxon>
        <taxon>Pistacia</taxon>
    </lineage>
</organism>
<sequence length="102" mass="11749">MILIPRNGKKTIDNVSLRDIKTNGYINCIQQELEEEPIWIQNRHPSSKNGANFRNLETCLYQTMWADAQSWLCSNNRQGQASEANQDQLHGMVVDLLVQQSF</sequence>
<dbReference type="EMBL" id="CM047750">
    <property type="protein sequence ID" value="KAJ0006826.1"/>
    <property type="molecule type" value="Genomic_DNA"/>
</dbReference>
<protein>
    <submittedName>
        <fullName evidence="1">Uncharacterized protein</fullName>
    </submittedName>
</protein>
<comment type="caution">
    <text evidence="1">The sequence shown here is derived from an EMBL/GenBank/DDBJ whole genome shotgun (WGS) entry which is preliminary data.</text>
</comment>
<dbReference type="Proteomes" id="UP001163603">
    <property type="component" value="Chromosome 15"/>
</dbReference>
<proteinExistence type="predicted"/>
<reference evidence="2" key="1">
    <citation type="journal article" date="2023" name="G3 (Bethesda)">
        <title>Genome assembly and association tests identify interacting loci associated with vigor, precocity, and sex in interspecific pistachio rootstocks.</title>
        <authorList>
            <person name="Palmer W."/>
            <person name="Jacygrad E."/>
            <person name="Sagayaradj S."/>
            <person name="Cavanaugh K."/>
            <person name="Han R."/>
            <person name="Bertier L."/>
            <person name="Beede B."/>
            <person name="Kafkas S."/>
            <person name="Golino D."/>
            <person name="Preece J."/>
            <person name="Michelmore R."/>
        </authorList>
    </citation>
    <scope>NUCLEOTIDE SEQUENCE [LARGE SCALE GENOMIC DNA]</scope>
</reference>
<gene>
    <name evidence="1" type="ORF">Pint_29631</name>
</gene>
<name>A0ACC0WX57_9ROSI</name>
<accession>A0ACC0WX57</accession>
<evidence type="ECO:0000313" key="2">
    <source>
        <dbReference type="Proteomes" id="UP001163603"/>
    </source>
</evidence>
<evidence type="ECO:0000313" key="1">
    <source>
        <dbReference type="EMBL" id="KAJ0006826.1"/>
    </source>
</evidence>